<dbReference type="Pfam" id="PF12714">
    <property type="entry name" value="TILa"/>
    <property type="match status" value="1"/>
</dbReference>
<dbReference type="InterPro" id="IPR025615">
    <property type="entry name" value="TILa_dom"/>
</dbReference>
<dbReference type="PANTHER" id="PTHR46160:SF8">
    <property type="entry name" value="VWFD DOMAIN-CONTAINING PROTEIN"/>
    <property type="match status" value="1"/>
</dbReference>
<gene>
    <name evidence="2" type="ORF">HOLleu_23478</name>
</gene>
<protein>
    <submittedName>
        <fullName evidence="2">Zonadhesin</fullName>
    </submittedName>
</protein>
<dbReference type="NCBIfam" id="NF040941">
    <property type="entry name" value="GGGWT_bact"/>
    <property type="match status" value="1"/>
</dbReference>
<keyword evidence="3" id="KW-1185">Reference proteome</keyword>
<dbReference type="PANTHER" id="PTHR46160">
    <property type="entry name" value="ALPHA-TECTORIN-RELATED"/>
    <property type="match status" value="1"/>
</dbReference>
<evidence type="ECO:0000259" key="1">
    <source>
        <dbReference type="PROSITE" id="PS51406"/>
    </source>
</evidence>
<dbReference type="Proteomes" id="UP001152320">
    <property type="component" value="Chromosome 11"/>
</dbReference>
<dbReference type="Pfam" id="PF01826">
    <property type="entry name" value="TIL"/>
    <property type="match status" value="1"/>
</dbReference>
<dbReference type="InterPro" id="IPR014716">
    <property type="entry name" value="Fibrinogen_a/b/g_C_1"/>
</dbReference>
<name>A0A9Q1BVE9_HOLLE</name>
<comment type="caution">
    <text evidence="2">The sequence shown here is derived from an EMBL/GenBank/DDBJ whole genome shotgun (WGS) entry which is preliminary data.</text>
</comment>
<dbReference type="CDD" id="cd19941">
    <property type="entry name" value="TIL"/>
    <property type="match status" value="1"/>
</dbReference>
<dbReference type="Gene3D" id="3.90.215.10">
    <property type="entry name" value="Gamma Fibrinogen, chain A, domain 1"/>
    <property type="match status" value="1"/>
</dbReference>
<dbReference type="InterPro" id="IPR002181">
    <property type="entry name" value="Fibrinogen_a/b/g_C_dom"/>
</dbReference>
<evidence type="ECO:0000313" key="2">
    <source>
        <dbReference type="EMBL" id="KAJ8033289.1"/>
    </source>
</evidence>
<dbReference type="OrthoDB" id="6236007at2759"/>
<dbReference type="PROSITE" id="PS51406">
    <property type="entry name" value="FIBRINOGEN_C_2"/>
    <property type="match status" value="1"/>
</dbReference>
<dbReference type="Gene3D" id="2.10.25.10">
    <property type="entry name" value="Laminin"/>
    <property type="match status" value="1"/>
</dbReference>
<dbReference type="SUPFAM" id="SSF56496">
    <property type="entry name" value="Fibrinogen C-terminal domain-like"/>
    <property type="match status" value="1"/>
</dbReference>
<reference evidence="2" key="1">
    <citation type="submission" date="2021-10" db="EMBL/GenBank/DDBJ databases">
        <title>Tropical sea cucumber genome reveals ecological adaptation and Cuvierian tubules defense mechanism.</title>
        <authorList>
            <person name="Chen T."/>
        </authorList>
    </citation>
    <scope>NUCLEOTIDE SEQUENCE</scope>
    <source>
        <strain evidence="2">Nanhai2018</strain>
        <tissue evidence="2">Muscle</tissue>
    </source>
</reference>
<evidence type="ECO:0000313" key="3">
    <source>
        <dbReference type="Proteomes" id="UP001152320"/>
    </source>
</evidence>
<accession>A0A9Q1BVE9</accession>
<organism evidence="2 3">
    <name type="scientific">Holothuria leucospilota</name>
    <name type="common">Black long sea cucumber</name>
    <name type="synonym">Mertensiothuria leucospilota</name>
    <dbReference type="NCBI Taxonomy" id="206669"/>
    <lineage>
        <taxon>Eukaryota</taxon>
        <taxon>Metazoa</taxon>
        <taxon>Echinodermata</taxon>
        <taxon>Eleutherozoa</taxon>
        <taxon>Echinozoa</taxon>
        <taxon>Holothuroidea</taxon>
        <taxon>Aspidochirotacea</taxon>
        <taxon>Aspidochirotida</taxon>
        <taxon>Holothuriidae</taxon>
        <taxon>Holothuria</taxon>
    </lineage>
</organism>
<dbReference type="EMBL" id="JAIZAY010000011">
    <property type="protein sequence ID" value="KAJ8033289.1"/>
    <property type="molecule type" value="Genomic_DNA"/>
</dbReference>
<proteinExistence type="predicted"/>
<dbReference type="InterPro" id="IPR036084">
    <property type="entry name" value="Ser_inhib-like_sf"/>
</dbReference>
<dbReference type="AlphaFoldDB" id="A0A9Q1BVE9"/>
<dbReference type="Pfam" id="PF00147">
    <property type="entry name" value="Fibrinogen_C"/>
    <property type="match status" value="1"/>
</dbReference>
<dbReference type="SUPFAM" id="SSF57567">
    <property type="entry name" value="Serine protease inhibitors"/>
    <property type="match status" value="1"/>
</dbReference>
<sequence>MKFGICTCQATCDEPNIRNRCGKNCINGEGCSCSDGFLFKGDDCVPEAECGCFLQGRGVVKNGDTYVNEDCSSRCTCINDVLTCEYYHCSQHAYCEVRNNVRMCYCDNHFVGNGQTCTSTRGDCLDLYNAGNRNSGVYNIFPTGWSDTSFPVYCDMTTEGRGWTVRF</sequence>
<dbReference type="InterPro" id="IPR052749">
    <property type="entry name" value="Alpha-tectorin"/>
</dbReference>
<dbReference type="InterPro" id="IPR002919">
    <property type="entry name" value="TIL_dom"/>
</dbReference>
<feature type="domain" description="Fibrinogen C-terminal" evidence="1">
    <location>
        <begin position="115"/>
        <end position="167"/>
    </location>
</feature>
<dbReference type="InterPro" id="IPR036056">
    <property type="entry name" value="Fibrinogen-like_C"/>
</dbReference>